<organism evidence="1 2">
    <name type="scientific">Labrys wisconsinensis</name>
    <dbReference type="NCBI Taxonomy" id="425677"/>
    <lineage>
        <taxon>Bacteria</taxon>
        <taxon>Pseudomonadati</taxon>
        <taxon>Pseudomonadota</taxon>
        <taxon>Alphaproteobacteria</taxon>
        <taxon>Hyphomicrobiales</taxon>
        <taxon>Xanthobacteraceae</taxon>
        <taxon>Labrys</taxon>
    </lineage>
</organism>
<comment type="caution">
    <text evidence="1">The sequence shown here is derived from an EMBL/GenBank/DDBJ whole genome shotgun (WGS) entry which is preliminary data.</text>
</comment>
<dbReference type="Proteomes" id="UP001242480">
    <property type="component" value="Unassembled WGS sequence"/>
</dbReference>
<dbReference type="PANTHER" id="PTHR43737:SF1">
    <property type="entry name" value="DUF1501 DOMAIN-CONTAINING PROTEIN"/>
    <property type="match status" value="1"/>
</dbReference>
<proteinExistence type="predicted"/>
<name>A0ABU0JF10_9HYPH</name>
<accession>A0ABU0JF10</accession>
<dbReference type="PROSITE" id="PS51318">
    <property type="entry name" value="TAT"/>
    <property type="match status" value="1"/>
</dbReference>
<protein>
    <submittedName>
        <fullName evidence="1">Uncharacterized protein (DUF1501 family)</fullName>
    </submittedName>
</protein>
<dbReference type="PANTHER" id="PTHR43737">
    <property type="entry name" value="BLL7424 PROTEIN"/>
    <property type="match status" value="1"/>
</dbReference>
<dbReference type="Pfam" id="PF07394">
    <property type="entry name" value="DUF1501"/>
    <property type="match status" value="1"/>
</dbReference>
<dbReference type="RefSeq" id="WP_307280314.1">
    <property type="nucleotide sequence ID" value="NZ_JAUSVX010000013.1"/>
</dbReference>
<evidence type="ECO:0000313" key="1">
    <source>
        <dbReference type="EMBL" id="MDQ0472866.1"/>
    </source>
</evidence>
<dbReference type="EMBL" id="JAUSVX010000013">
    <property type="protein sequence ID" value="MDQ0472866.1"/>
    <property type="molecule type" value="Genomic_DNA"/>
</dbReference>
<dbReference type="InterPro" id="IPR006311">
    <property type="entry name" value="TAT_signal"/>
</dbReference>
<sequence length="398" mass="42052">MLGHHPTRRGVLLGLGAVAAWSLMPRPGLAAAGRDPRYLTIIMRGALDSLAAVAPTFDPDYQRIRAGSLIGEDGNLAGLPLGSGYVLNPHLSTFHELYKGGQALVVHAVASPYRDRSHFDGQDVLESGMPGVGRVRNGWLNRAIATLPAGGRVHAEGLGIGATVPLIMMGEAPVATWMPTVGASASEDIRMRLLDLYERTDQRLADALRQSAYIDGISGGIMPRGPARNDFLVGMEAVGRLFAAPNGPRVGSIDLNGFDTHVNQGPVTGQLGARLGELDSGLKTLRDGLGEAWKDTVVTVITEFGRTAHMNGNLGTDHGTATLAFVVGGAVRGGRVIADWPGLAETRLYQGRDLMPTTDLRAVLKGTLHDHLGIGEQLLADRVFPQSAAVRPMADLVA</sequence>
<reference evidence="1 2" key="1">
    <citation type="submission" date="2023-07" db="EMBL/GenBank/DDBJ databases">
        <title>Genomic Encyclopedia of Type Strains, Phase IV (KMG-IV): sequencing the most valuable type-strain genomes for metagenomic binning, comparative biology and taxonomic classification.</title>
        <authorList>
            <person name="Goeker M."/>
        </authorList>
    </citation>
    <scope>NUCLEOTIDE SEQUENCE [LARGE SCALE GENOMIC DNA]</scope>
    <source>
        <strain evidence="1 2">DSM 19619</strain>
    </source>
</reference>
<gene>
    <name evidence="1" type="ORF">QO011_005896</name>
</gene>
<keyword evidence="2" id="KW-1185">Reference proteome</keyword>
<dbReference type="InterPro" id="IPR010869">
    <property type="entry name" value="DUF1501"/>
</dbReference>
<evidence type="ECO:0000313" key="2">
    <source>
        <dbReference type="Proteomes" id="UP001242480"/>
    </source>
</evidence>